<comment type="caution">
    <text evidence="2">The sequence shown here is derived from an EMBL/GenBank/DDBJ whole genome shotgun (WGS) entry which is preliminary data.</text>
</comment>
<protein>
    <submittedName>
        <fullName evidence="2">Uncharacterized protein</fullName>
    </submittedName>
</protein>
<reference evidence="2 3" key="1">
    <citation type="submission" date="2024-10" db="EMBL/GenBank/DDBJ databases">
        <title>Updated reference genomes for cyclostephanoid diatoms.</title>
        <authorList>
            <person name="Roberts W.R."/>
            <person name="Alverson A.J."/>
        </authorList>
    </citation>
    <scope>NUCLEOTIDE SEQUENCE [LARGE SCALE GENOMIC DNA]</scope>
    <source>
        <strain evidence="2 3">AJA228-03</strain>
    </source>
</reference>
<feature type="region of interest" description="Disordered" evidence="1">
    <location>
        <begin position="1"/>
        <end position="23"/>
    </location>
</feature>
<feature type="compositionally biased region" description="Acidic residues" evidence="1">
    <location>
        <begin position="135"/>
        <end position="148"/>
    </location>
</feature>
<feature type="region of interest" description="Disordered" evidence="1">
    <location>
        <begin position="255"/>
        <end position="280"/>
    </location>
</feature>
<name>A0ABD3RTR3_9STRA</name>
<evidence type="ECO:0000313" key="2">
    <source>
        <dbReference type="EMBL" id="KAL3815871.1"/>
    </source>
</evidence>
<feature type="region of interest" description="Disordered" evidence="1">
    <location>
        <begin position="129"/>
        <end position="148"/>
    </location>
</feature>
<feature type="compositionally biased region" description="Polar residues" evidence="1">
    <location>
        <begin position="95"/>
        <end position="105"/>
    </location>
</feature>
<accession>A0ABD3RTR3</accession>
<organism evidence="2 3">
    <name type="scientific">Cyclostephanos tholiformis</name>
    <dbReference type="NCBI Taxonomy" id="382380"/>
    <lineage>
        <taxon>Eukaryota</taxon>
        <taxon>Sar</taxon>
        <taxon>Stramenopiles</taxon>
        <taxon>Ochrophyta</taxon>
        <taxon>Bacillariophyta</taxon>
        <taxon>Coscinodiscophyceae</taxon>
        <taxon>Thalassiosirophycidae</taxon>
        <taxon>Stephanodiscales</taxon>
        <taxon>Stephanodiscaceae</taxon>
        <taxon>Cyclostephanos</taxon>
    </lineage>
</organism>
<sequence length="427" mass="44314">MPSKKNRNRGGDNKGGRMNANTAAARTSISAAAPLFSIDAALSEAKHQAVKYSANDRPPTYTTTTVNDENALPNNLDGGSFLLLPPGKPRRSFVDSKSASTNTPTPVVPGSLVAGTGVASASAAPIAEIPPVVDSSDDDYDDDGDGVVEDIIGVSDANDGNSLESLSPSPSTPSRGRSPASSTGGSGVSSEKGPIAGATTSGPSVPSEMKYSTVLTSTSLYNLMGGPSDAALITPRTLELSNALESLSFNFPSPEGGVRCDGTTSSGGDVTKHEDDAMPSSAEDAVVVPAATTTTAETTTFDVAQAMYGFVKDAWAGGKHVPVVSNLLDVAETVAANLLDSLIESTTSDAVEISREMVLFDIDERVMKPRMKKLDEVIISPTIVEVWRVIELVVRVADEMVIRPIATGPLGAVFAERNEKNDDVELL</sequence>
<dbReference type="EMBL" id="JALLPB020000178">
    <property type="protein sequence ID" value="KAL3815871.1"/>
    <property type="molecule type" value="Genomic_DNA"/>
</dbReference>
<gene>
    <name evidence="2" type="ORF">ACHAXA_010261</name>
</gene>
<feature type="region of interest" description="Disordered" evidence="1">
    <location>
        <begin position="50"/>
        <end position="108"/>
    </location>
</feature>
<dbReference type="AlphaFoldDB" id="A0ABD3RTR3"/>
<evidence type="ECO:0000313" key="3">
    <source>
        <dbReference type="Proteomes" id="UP001530377"/>
    </source>
</evidence>
<proteinExistence type="predicted"/>
<keyword evidence="3" id="KW-1185">Reference proteome</keyword>
<feature type="region of interest" description="Disordered" evidence="1">
    <location>
        <begin position="154"/>
        <end position="208"/>
    </location>
</feature>
<feature type="compositionally biased region" description="Low complexity" evidence="1">
    <location>
        <begin position="154"/>
        <end position="183"/>
    </location>
</feature>
<evidence type="ECO:0000256" key="1">
    <source>
        <dbReference type="SAM" id="MobiDB-lite"/>
    </source>
</evidence>
<dbReference type="Proteomes" id="UP001530377">
    <property type="component" value="Unassembled WGS sequence"/>
</dbReference>